<protein>
    <submittedName>
        <fullName evidence="2">Ribosomal protein S18 acetylase RimI-like enzyme</fullName>
    </submittedName>
</protein>
<dbReference type="GO" id="GO:0005840">
    <property type="term" value="C:ribosome"/>
    <property type="evidence" value="ECO:0007669"/>
    <property type="project" value="UniProtKB-KW"/>
</dbReference>
<evidence type="ECO:0000259" key="1">
    <source>
        <dbReference type="PROSITE" id="PS51186"/>
    </source>
</evidence>
<dbReference type="EMBL" id="JACCFW010000001">
    <property type="protein sequence ID" value="NYJ73883.1"/>
    <property type="molecule type" value="Genomic_DNA"/>
</dbReference>
<feature type="domain" description="N-acetyltransferase" evidence="1">
    <location>
        <begin position="9"/>
        <end position="176"/>
    </location>
</feature>
<accession>A0A853DD06</accession>
<dbReference type="Gene3D" id="3.40.630.30">
    <property type="match status" value="1"/>
</dbReference>
<name>A0A853DD06_9MICO</name>
<proteinExistence type="predicted"/>
<dbReference type="AlphaFoldDB" id="A0A853DD06"/>
<dbReference type="GO" id="GO:0016747">
    <property type="term" value="F:acyltransferase activity, transferring groups other than amino-acyl groups"/>
    <property type="evidence" value="ECO:0007669"/>
    <property type="project" value="InterPro"/>
</dbReference>
<dbReference type="Pfam" id="PF13508">
    <property type="entry name" value="Acetyltransf_7"/>
    <property type="match status" value="1"/>
</dbReference>
<dbReference type="InterPro" id="IPR016181">
    <property type="entry name" value="Acyl_CoA_acyltransferase"/>
</dbReference>
<dbReference type="RefSeq" id="WP_179479398.1">
    <property type="nucleotide sequence ID" value="NZ_JACCFW010000001.1"/>
</dbReference>
<dbReference type="PROSITE" id="PS51186">
    <property type="entry name" value="GNAT"/>
    <property type="match status" value="1"/>
</dbReference>
<sequence>MPTDAGAAYDLRLPSVVDAAELARLHVRVWQEAYRGLLSQDYLDAMDPAGRREKVWRARIDAFADGSLEAGGHALRIARQTTTGSIAGFCQSGPARDEDPPQPYQLMALNVLAAHHGSGVAQRLVAATVGDRPAYLWVLTGNERAIAFYRKLGFELDGATLYDERLDCVDLRMVRA</sequence>
<gene>
    <name evidence="2" type="ORF">HNR15_000846</name>
</gene>
<organism evidence="2 3">
    <name type="scientific">Allobranchiibius huperziae</name>
    <dbReference type="NCBI Taxonomy" id="1874116"/>
    <lineage>
        <taxon>Bacteria</taxon>
        <taxon>Bacillati</taxon>
        <taxon>Actinomycetota</taxon>
        <taxon>Actinomycetes</taxon>
        <taxon>Micrococcales</taxon>
        <taxon>Dermacoccaceae</taxon>
        <taxon>Allobranchiibius</taxon>
    </lineage>
</organism>
<reference evidence="2 3" key="1">
    <citation type="submission" date="2020-07" db="EMBL/GenBank/DDBJ databases">
        <title>Sequencing the genomes of 1000 actinobacteria strains.</title>
        <authorList>
            <person name="Klenk H.-P."/>
        </authorList>
    </citation>
    <scope>NUCLEOTIDE SEQUENCE [LARGE SCALE GENOMIC DNA]</scope>
    <source>
        <strain evidence="2 3">DSM 29531</strain>
    </source>
</reference>
<evidence type="ECO:0000313" key="2">
    <source>
        <dbReference type="EMBL" id="NYJ73883.1"/>
    </source>
</evidence>
<keyword evidence="2" id="KW-0687">Ribonucleoprotein</keyword>
<keyword evidence="2" id="KW-0689">Ribosomal protein</keyword>
<keyword evidence="3" id="KW-1185">Reference proteome</keyword>
<comment type="caution">
    <text evidence="2">The sequence shown here is derived from an EMBL/GenBank/DDBJ whole genome shotgun (WGS) entry which is preliminary data.</text>
</comment>
<evidence type="ECO:0000313" key="3">
    <source>
        <dbReference type="Proteomes" id="UP000571817"/>
    </source>
</evidence>
<dbReference type="Proteomes" id="UP000571817">
    <property type="component" value="Unassembled WGS sequence"/>
</dbReference>
<dbReference type="InterPro" id="IPR000182">
    <property type="entry name" value="GNAT_dom"/>
</dbReference>
<dbReference type="SUPFAM" id="SSF55729">
    <property type="entry name" value="Acyl-CoA N-acyltransferases (Nat)"/>
    <property type="match status" value="1"/>
</dbReference>